<dbReference type="EMBL" id="NZBD01000015">
    <property type="protein sequence ID" value="MAG18321.1"/>
    <property type="molecule type" value="Genomic_DNA"/>
</dbReference>
<dbReference type="Pfam" id="PF01984">
    <property type="entry name" value="dsDNA_bind"/>
    <property type="match status" value="1"/>
</dbReference>
<dbReference type="PANTHER" id="PTHR10840">
    <property type="entry name" value="PROGRAMMED CELL DEATH PROTEIN 5"/>
    <property type="match status" value="1"/>
</dbReference>
<gene>
    <name evidence="3" type="ORF">CL944_02505</name>
</gene>
<dbReference type="PIRSF" id="PIRSF015730">
    <property type="entry name" value="TFAR19"/>
    <property type="match status" value="1"/>
</dbReference>
<dbReference type="InterPro" id="IPR036883">
    <property type="entry name" value="PDCD5-like_sf"/>
</dbReference>
<comment type="caution">
    <text evidence="3">The sequence shown here is derived from an EMBL/GenBank/DDBJ whole genome shotgun (WGS) entry which is preliminary data.</text>
</comment>
<protein>
    <submittedName>
        <fullName evidence="3">DNA-binding protein</fullName>
    </submittedName>
</protein>
<dbReference type="SUPFAM" id="SSF46950">
    <property type="entry name" value="Double-stranded DNA-binding domain"/>
    <property type="match status" value="1"/>
</dbReference>
<dbReference type="Gene3D" id="1.10.8.140">
    <property type="entry name" value="PDCD5-like"/>
    <property type="match status" value="1"/>
</dbReference>
<reference evidence="4" key="1">
    <citation type="submission" date="2017-09" db="EMBL/GenBank/DDBJ databases">
        <title>The Reconstruction of 2,631 Draft Metagenome-Assembled Genomes from the Global Oceans.</title>
        <authorList>
            <person name="Tully B.J."/>
            <person name="Graham E.D."/>
            <person name="Heidelberg J.F."/>
        </authorList>
    </citation>
    <scope>NUCLEOTIDE SEQUENCE [LARGE SCALE GENOMIC DNA]</scope>
</reference>
<dbReference type="PANTHER" id="PTHR10840:SF0">
    <property type="entry name" value="PROGRAMMED CELL DEATH PROTEIN 5"/>
    <property type="match status" value="1"/>
</dbReference>
<accession>A0A2D6LQ67</accession>
<dbReference type="GO" id="GO:0003677">
    <property type="term" value="F:DNA binding"/>
    <property type="evidence" value="ECO:0007669"/>
    <property type="project" value="UniProtKB-KW"/>
</dbReference>
<sequence length="104" mass="12391">MSEDLKEKKLDELKQKYLKQQEEENQALEMEDKMQSILKSILTEEAKQRLSNVRLVNKELYTRAFQAIMGLVQKGMVQGKLNEEQVKEILRQLNKRRDINITRK</sequence>
<dbReference type="InterPro" id="IPR002836">
    <property type="entry name" value="PDCD5-like"/>
</dbReference>
<keyword evidence="2" id="KW-0175">Coiled coil</keyword>
<keyword evidence="3" id="KW-0238">DNA-binding</keyword>
<organism evidence="3 4">
    <name type="scientific">Candidatus Iainarchaeum sp</name>
    <dbReference type="NCBI Taxonomy" id="3101447"/>
    <lineage>
        <taxon>Archaea</taxon>
        <taxon>Candidatus Iainarchaeota</taxon>
        <taxon>Candidatus Iainarchaeia</taxon>
        <taxon>Candidatus Iainarchaeales</taxon>
        <taxon>Candidatus Iainarchaeaceae</taxon>
        <taxon>Candidatus Iainarchaeum</taxon>
    </lineage>
</organism>
<evidence type="ECO:0000313" key="4">
    <source>
        <dbReference type="Proteomes" id="UP000226712"/>
    </source>
</evidence>
<proteinExistence type="inferred from homology"/>
<dbReference type="GO" id="GO:0005829">
    <property type="term" value="C:cytosol"/>
    <property type="evidence" value="ECO:0007669"/>
    <property type="project" value="TreeGrafter"/>
</dbReference>
<feature type="coiled-coil region" evidence="2">
    <location>
        <begin position="3"/>
        <end position="30"/>
    </location>
</feature>
<dbReference type="Proteomes" id="UP000226712">
    <property type="component" value="Unassembled WGS sequence"/>
</dbReference>
<evidence type="ECO:0000256" key="2">
    <source>
        <dbReference type="SAM" id="Coils"/>
    </source>
</evidence>
<evidence type="ECO:0000313" key="3">
    <source>
        <dbReference type="EMBL" id="MAG18321.1"/>
    </source>
</evidence>
<name>A0A2D6LQ67_9ARCH</name>
<dbReference type="AlphaFoldDB" id="A0A2D6LQ67"/>
<comment type="similarity">
    <text evidence="1">Belongs to the PDCD5 family.</text>
</comment>
<evidence type="ECO:0000256" key="1">
    <source>
        <dbReference type="ARBA" id="ARBA00010490"/>
    </source>
</evidence>